<keyword evidence="4" id="KW-1185">Reference proteome</keyword>
<evidence type="ECO:0000256" key="1">
    <source>
        <dbReference type="SAM" id="MobiDB-lite"/>
    </source>
</evidence>
<proteinExistence type="predicted"/>
<feature type="domain" description="Copper amine oxidase N3-terminal" evidence="2">
    <location>
        <begin position="7"/>
        <end position="75"/>
    </location>
</feature>
<feature type="compositionally biased region" description="Gly residues" evidence="1">
    <location>
        <begin position="82"/>
        <end position="99"/>
    </location>
</feature>
<organism evidence="3 4">
    <name type="scientific">Miscanthus lutarioriparius</name>
    <dbReference type="NCBI Taxonomy" id="422564"/>
    <lineage>
        <taxon>Eukaryota</taxon>
        <taxon>Viridiplantae</taxon>
        <taxon>Streptophyta</taxon>
        <taxon>Embryophyta</taxon>
        <taxon>Tracheophyta</taxon>
        <taxon>Spermatophyta</taxon>
        <taxon>Magnoliopsida</taxon>
        <taxon>Liliopsida</taxon>
        <taxon>Poales</taxon>
        <taxon>Poaceae</taxon>
        <taxon>PACMAD clade</taxon>
        <taxon>Panicoideae</taxon>
        <taxon>Andropogonodae</taxon>
        <taxon>Andropogoneae</taxon>
        <taxon>Saccharinae</taxon>
        <taxon>Miscanthus</taxon>
    </lineage>
</organism>
<dbReference type="OrthoDB" id="5379943at2759"/>
<dbReference type="Proteomes" id="UP000604825">
    <property type="component" value="Unassembled WGS sequence"/>
</dbReference>
<dbReference type="EMBL" id="CAJGYO010000007">
    <property type="protein sequence ID" value="CAD6242467.1"/>
    <property type="molecule type" value="Genomic_DNA"/>
</dbReference>
<dbReference type="InterPro" id="IPR016182">
    <property type="entry name" value="Cu_amine_oxidase_N-reg"/>
</dbReference>
<sequence>MALPPAHPPFVDSVRRRGLNVSDVGCGVISRGWFGAAQPAYGGGRVAMAKMQCFVTAGSTNFYARPLEGVTLVVDAWPSSGTGQGGGAGAQGRGHGLPGGEARPALHRAGHGARRGRAAGGQRIPH</sequence>
<dbReference type="Pfam" id="PF02728">
    <property type="entry name" value="Cu_amine_oxidN3"/>
    <property type="match status" value="1"/>
</dbReference>
<feature type="compositionally biased region" description="Basic residues" evidence="1">
    <location>
        <begin position="105"/>
        <end position="117"/>
    </location>
</feature>
<dbReference type="GO" id="GO:0008131">
    <property type="term" value="F:primary methylamine oxidase activity"/>
    <property type="evidence" value="ECO:0007669"/>
    <property type="project" value="InterPro"/>
</dbReference>
<reference evidence="3" key="1">
    <citation type="submission" date="2020-10" db="EMBL/GenBank/DDBJ databases">
        <authorList>
            <person name="Han B."/>
            <person name="Lu T."/>
            <person name="Zhao Q."/>
            <person name="Huang X."/>
            <person name="Zhao Y."/>
        </authorList>
    </citation>
    <scope>NUCLEOTIDE SEQUENCE</scope>
</reference>
<dbReference type="GO" id="GO:0048038">
    <property type="term" value="F:quinone binding"/>
    <property type="evidence" value="ECO:0007669"/>
    <property type="project" value="InterPro"/>
</dbReference>
<comment type="caution">
    <text evidence="3">The sequence shown here is derived from an EMBL/GenBank/DDBJ whole genome shotgun (WGS) entry which is preliminary data.</text>
</comment>
<protein>
    <recommendedName>
        <fullName evidence="2">Copper amine oxidase N3-terminal domain-containing protein</fullName>
    </recommendedName>
</protein>
<dbReference type="GO" id="GO:0005507">
    <property type="term" value="F:copper ion binding"/>
    <property type="evidence" value="ECO:0007669"/>
    <property type="project" value="InterPro"/>
</dbReference>
<dbReference type="AlphaFoldDB" id="A0A811PCY5"/>
<feature type="region of interest" description="Disordered" evidence="1">
    <location>
        <begin position="80"/>
        <end position="126"/>
    </location>
</feature>
<gene>
    <name evidence="3" type="ORF">NCGR_LOCUS27937</name>
</gene>
<dbReference type="InterPro" id="IPR015802">
    <property type="entry name" value="Cu_amine_oxidase_N3"/>
</dbReference>
<name>A0A811PCY5_9POAL</name>
<dbReference type="SUPFAM" id="SSF54416">
    <property type="entry name" value="Amine oxidase N-terminal region"/>
    <property type="match status" value="1"/>
</dbReference>
<evidence type="ECO:0000313" key="3">
    <source>
        <dbReference type="EMBL" id="CAD6242467.1"/>
    </source>
</evidence>
<evidence type="ECO:0000313" key="4">
    <source>
        <dbReference type="Proteomes" id="UP000604825"/>
    </source>
</evidence>
<dbReference type="GO" id="GO:0009308">
    <property type="term" value="P:amine metabolic process"/>
    <property type="evidence" value="ECO:0007669"/>
    <property type="project" value="InterPro"/>
</dbReference>
<accession>A0A811PCY5</accession>
<dbReference type="Gene3D" id="3.10.450.40">
    <property type="match status" value="1"/>
</dbReference>
<evidence type="ECO:0000259" key="2">
    <source>
        <dbReference type="Pfam" id="PF02728"/>
    </source>
</evidence>